<reference evidence="1 2" key="1">
    <citation type="submission" date="2022-03" db="EMBL/GenBank/DDBJ databases">
        <title>Mucilaginibacter sp. isolated from the gut of Protaetia brevitarsis seulensis larvae.</title>
        <authorList>
            <person name="Won M."/>
            <person name="Kim S.-J."/>
            <person name="Kwon S.-W."/>
        </authorList>
    </citation>
    <scope>NUCLEOTIDE SEQUENCE [LARGE SCALE GENOMIC DNA]</scope>
    <source>
        <strain evidence="1 2">CFWR-12</strain>
    </source>
</reference>
<dbReference type="Proteomes" id="UP000832097">
    <property type="component" value="Chromosome"/>
</dbReference>
<keyword evidence="2" id="KW-1185">Reference proteome</keyword>
<evidence type="ECO:0000313" key="2">
    <source>
        <dbReference type="Proteomes" id="UP000832097"/>
    </source>
</evidence>
<evidence type="ECO:0008006" key="3">
    <source>
        <dbReference type="Google" id="ProtNLM"/>
    </source>
</evidence>
<accession>A0ABY4BTV2</accession>
<organism evidence="1 2">
    <name type="scientific">Agromyces larvae</name>
    <dbReference type="NCBI Taxonomy" id="2929802"/>
    <lineage>
        <taxon>Bacteria</taxon>
        <taxon>Bacillati</taxon>
        <taxon>Actinomycetota</taxon>
        <taxon>Actinomycetes</taxon>
        <taxon>Micrococcales</taxon>
        <taxon>Microbacteriaceae</taxon>
        <taxon>Agromyces</taxon>
    </lineage>
</organism>
<name>A0ABY4BTV2_9MICO</name>
<dbReference type="EMBL" id="CP094528">
    <property type="protein sequence ID" value="UOE42642.1"/>
    <property type="molecule type" value="Genomic_DNA"/>
</dbReference>
<dbReference type="RefSeq" id="WP_243553575.1">
    <property type="nucleotide sequence ID" value="NZ_CP094528.1"/>
</dbReference>
<sequence>MPTLDPDGSLDAFLTAVSTLSADQFARVREAGKRLGPAPRIAARKEAKLSASEFSNLDKRVRDAVRPRHEELAALGDGALSAAIHDTLFAAHGIARRTQLNVEQYDALVAPFAVVEVPIPAHDA</sequence>
<evidence type="ECO:0000313" key="1">
    <source>
        <dbReference type="EMBL" id="UOE42642.1"/>
    </source>
</evidence>
<protein>
    <recommendedName>
        <fullName evidence="3">DUF222 domain-containing protein</fullName>
    </recommendedName>
</protein>
<gene>
    <name evidence="1" type="ORF">MTO99_10590</name>
</gene>
<proteinExistence type="predicted"/>